<name>A0A553HJV2_9PEZI</name>
<dbReference type="GO" id="GO:0016491">
    <property type="term" value="F:oxidoreductase activity"/>
    <property type="evidence" value="ECO:0007669"/>
    <property type="project" value="InterPro"/>
</dbReference>
<sequence length="801" mass="87733">MSLRPTTRAIPGRWPRPSLFSAAPTRFLNTVPRCPSPTCECADIPETPQGLLIDYKTNLNGLMASYAEQVLICTGRNDWPSRIEEDNSDDNLAADLKELIGRGGIYSDLKEKWLTALVKGYLLPEKLHPMNDGLPQIHKDRLLRKDAYRHLLHGVRDVDDVLVLICGHGGRDIRCGVMGPVLHAEFERQLPQAGLEVLHGPLIDESVSSPALSGTEGEKPPTARVGQISHIGGHKFAGNIIIYLPPTFKNDAGNLHPLAGHGVCSKLAPESSFDESITGEHSRIELISMHSNAMRWLGRIRGPTRDVQASICHYRIYDNNSALLRRLRTNSSLSRTFYSSRILTKATPPPKSESASSVPPQSSTQTQTQNLRSQGPQWAILALIFAASAGTAYLYRRQSASSDDDVINTSTFAAFTITGREQVSPTAFIITLRPSAWVDSEGLDSERIKGEPVGFLSNRIQEAWRHGLWSVEIKQPQLQIARHYTPLPPFPMLAGSPSAGKRNSSEDGSTNELQAIRKMDVGLVHEEQDEQTDLRILIRRMDGGEMSNYLSRQRVGDTIWLRGPHLGSDIPRRLGEGSGHASGTEFVHGGSQRGVVFLAGGTGIAPALQIAHKLLDSHNSGSPMESRPHVSILWANRWGIDALGREQASSGQEKPNSWFRFWGGGGSNPSTNLKERGKQTDKEPSSSLALQIQDLKRRHPSHFQISYFVDDENSFIEAHDIEAALSSTFGAKGTSSPSFKIDRRCTWHSAKAVELLPDDNDATRSSSSDPAFACTCTPDAEVETPTVRPGVNLVCVSGPDG</sequence>
<reference evidence="9" key="1">
    <citation type="submission" date="2019-06" db="EMBL/GenBank/DDBJ databases">
        <title>Draft genome sequence of the griseofulvin-producing fungus Xylaria cubensis strain G536.</title>
        <authorList>
            <person name="Mead M.E."/>
            <person name="Raja H.A."/>
            <person name="Steenwyk J.L."/>
            <person name="Knowles S.L."/>
            <person name="Oberlies N.H."/>
            <person name="Rokas A."/>
        </authorList>
    </citation>
    <scope>NUCLEOTIDE SEQUENCE [LARGE SCALE GENOMIC DNA]</scope>
    <source>
        <strain evidence="9">G536</strain>
    </source>
</reference>
<evidence type="ECO:0000256" key="3">
    <source>
        <dbReference type="ARBA" id="ARBA00022827"/>
    </source>
</evidence>
<dbReference type="InterPro" id="IPR039261">
    <property type="entry name" value="FNR_nucleotide-bd"/>
</dbReference>
<dbReference type="AlphaFoldDB" id="A0A553HJV2"/>
<dbReference type="Gene3D" id="3.40.50.80">
    <property type="entry name" value="Nucleotide-binding domain of ferredoxin-NADP reductase (FNR) module"/>
    <property type="match status" value="1"/>
</dbReference>
<dbReference type="Proteomes" id="UP000319160">
    <property type="component" value="Unassembled WGS sequence"/>
</dbReference>
<evidence type="ECO:0000313" key="9">
    <source>
        <dbReference type="Proteomes" id="UP000319160"/>
    </source>
</evidence>
<evidence type="ECO:0000313" key="8">
    <source>
        <dbReference type="EMBL" id="TRX88226.1"/>
    </source>
</evidence>
<dbReference type="PROSITE" id="PS51384">
    <property type="entry name" value="FAD_FR"/>
    <property type="match status" value="1"/>
</dbReference>
<feature type="domain" description="FAD-binding FR-type" evidence="7">
    <location>
        <begin position="410"/>
        <end position="571"/>
    </location>
</feature>
<comment type="cofactor">
    <cofactor evidence="1">
        <name>FAD</name>
        <dbReference type="ChEBI" id="CHEBI:57692"/>
    </cofactor>
</comment>
<dbReference type="PANTHER" id="PTHR31902:SF7">
    <property type="entry name" value="ALTERED INHERITANCE OF MITOCHONDRIA PROTEIN 32"/>
    <property type="match status" value="1"/>
</dbReference>
<evidence type="ECO:0000256" key="5">
    <source>
        <dbReference type="ARBA" id="ARBA00040895"/>
    </source>
</evidence>
<dbReference type="EMBL" id="VFLP01000095">
    <property type="protein sequence ID" value="TRX88226.1"/>
    <property type="molecule type" value="Genomic_DNA"/>
</dbReference>
<feature type="compositionally biased region" description="Basic and acidic residues" evidence="6">
    <location>
        <begin position="673"/>
        <end position="684"/>
    </location>
</feature>
<keyword evidence="3" id="KW-0274">FAD</keyword>
<feature type="non-terminal residue" evidence="8">
    <location>
        <position position="801"/>
    </location>
</feature>
<evidence type="ECO:0000256" key="2">
    <source>
        <dbReference type="ARBA" id="ARBA00022630"/>
    </source>
</evidence>
<evidence type="ECO:0000256" key="1">
    <source>
        <dbReference type="ARBA" id="ARBA00001974"/>
    </source>
</evidence>
<dbReference type="InterPro" id="IPR017938">
    <property type="entry name" value="Riboflavin_synthase-like_b-brl"/>
</dbReference>
<organism evidence="8 9">
    <name type="scientific">Xylaria flabelliformis</name>
    <dbReference type="NCBI Taxonomy" id="2512241"/>
    <lineage>
        <taxon>Eukaryota</taxon>
        <taxon>Fungi</taxon>
        <taxon>Dikarya</taxon>
        <taxon>Ascomycota</taxon>
        <taxon>Pezizomycotina</taxon>
        <taxon>Sordariomycetes</taxon>
        <taxon>Xylariomycetidae</taxon>
        <taxon>Xylariales</taxon>
        <taxon>Xylariaceae</taxon>
        <taxon>Xylaria</taxon>
    </lineage>
</organism>
<protein>
    <recommendedName>
        <fullName evidence="5">Altered inheritance of mitochondria protein 32</fullName>
    </recommendedName>
</protein>
<comment type="similarity">
    <text evidence="4">Belongs to the AIM32 family.</text>
</comment>
<keyword evidence="2" id="KW-0285">Flavoprotein</keyword>
<dbReference type="Pfam" id="PF06999">
    <property type="entry name" value="Suc_Fer-like"/>
    <property type="match status" value="1"/>
</dbReference>
<dbReference type="Gene3D" id="2.40.30.10">
    <property type="entry name" value="Translation factors"/>
    <property type="match status" value="1"/>
</dbReference>
<feature type="compositionally biased region" description="Low complexity" evidence="6">
    <location>
        <begin position="352"/>
        <end position="371"/>
    </location>
</feature>
<dbReference type="OrthoDB" id="10253744at2759"/>
<dbReference type="SUPFAM" id="SSF52343">
    <property type="entry name" value="Ferredoxin reductase-like, C-terminal NADP-linked domain"/>
    <property type="match status" value="1"/>
</dbReference>
<dbReference type="Pfam" id="PF00970">
    <property type="entry name" value="FAD_binding_6"/>
    <property type="match status" value="1"/>
</dbReference>
<feature type="region of interest" description="Disordered" evidence="6">
    <location>
        <begin position="344"/>
        <end position="371"/>
    </location>
</feature>
<dbReference type="STRING" id="2512241.A0A553HJV2"/>
<comment type="caution">
    <text evidence="8">The sequence shown here is derived from an EMBL/GenBank/DDBJ whole genome shotgun (WGS) entry which is preliminary data.</text>
</comment>
<evidence type="ECO:0000256" key="4">
    <source>
        <dbReference type="ARBA" id="ARBA00038208"/>
    </source>
</evidence>
<keyword evidence="9" id="KW-1185">Reference proteome</keyword>
<dbReference type="InterPro" id="IPR008333">
    <property type="entry name" value="Cbr1-like_FAD-bd_dom"/>
</dbReference>
<gene>
    <name evidence="8" type="ORF">FHL15_010881</name>
</gene>
<dbReference type="PANTHER" id="PTHR31902">
    <property type="entry name" value="ACTIN PATCHES DISTAL PROTEIN 1"/>
    <property type="match status" value="1"/>
</dbReference>
<proteinExistence type="inferred from homology"/>
<evidence type="ECO:0000256" key="6">
    <source>
        <dbReference type="SAM" id="MobiDB-lite"/>
    </source>
</evidence>
<dbReference type="InterPro" id="IPR009737">
    <property type="entry name" value="Aim32/Apd1-like"/>
</dbReference>
<feature type="region of interest" description="Disordered" evidence="6">
    <location>
        <begin position="646"/>
        <end position="686"/>
    </location>
</feature>
<dbReference type="SUPFAM" id="SSF63380">
    <property type="entry name" value="Riboflavin synthase domain-like"/>
    <property type="match status" value="1"/>
</dbReference>
<evidence type="ECO:0000259" key="7">
    <source>
        <dbReference type="PROSITE" id="PS51384"/>
    </source>
</evidence>
<dbReference type="InterPro" id="IPR017927">
    <property type="entry name" value="FAD-bd_FR_type"/>
</dbReference>
<accession>A0A553HJV2</accession>